<reference evidence="1 2" key="1">
    <citation type="submission" date="2018-08" db="EMBL/GenBank/DDBJ databases">
        <title>A genome reference for cultivated species of the human gut microbiota.</title>
        <authorList>
            <person name="Zou Y."/>
            <person name="Xue W."/>
            <person name="Luo G."/>
        </authorList>
    </citation>
    <scope>NUCLEOTIDE SEQUENCE [LARGE SCALE GENOMIC DNA]</scope>
    <source>
        <strain evidence="1 2">AF15-25</strain>
    </source>
</reference>
<name>A0AA92TPD3_9BACT</name>
<dbReference type="RefSeq" id="WP_118081790.1">
    <property type="nucleotide sequence ID" value="NZ_QRYP01000057.1"/>
</dbReference>
<dbReference type="EMBL" id="QRYP01000057">
    <property type="protein sequence ID" value="RGU90721.1"/>
    <property type="molecule type" value="Genomic_DNA"/>
</dbReference>
<gene>
    <name evidence="1" type="ORF">DWW35_14160</name>
</gene>
<dbReference type="InterPro" id="IPR053842">
    <property type="entry name" value="NikA-like"/>
</dbReference>
<accession>A0AA92TPD3</accession>
<comment type="caution">
    <text evidence="1">The sequence shown here is derived from an EMBL/GenBank/DDBJ whole genome shotgun (WGS) entry which is preliminary data.</text>
</comment>
<evidence type="ECO:0000313" key="1">
    <source>
        <dbReference type="EMBL" id="RGU90721.1"/>
    </source>
</evidence>
<protein>
    <submittedName>
        <fullName evidence="1">Uncharacterized protein</fullName>
    </submittedName>
</protein>
<proteinExistence type="predicted"/>
<dbReference type="Pfam" id="PF21983">
    <property type="entry name" value="NikA-like"/>
    <property type="match status" value="1"/>
</dbReference>
<organism evidence="1 2">
    <name type="scientific">Segatella copri</name>
    <dbReference type="NCBI Taxonomy" id="165179"/>
    <lineage>
        <taxon>Bacteria</taxon>
        <taxon>Pseudomonadati</taxon>
        <taxon>Bacteroidota</taxon>
        <taxon>Bacteroidia</taxon>
        <taxon>Bacteroidales</taxon>
        <taxon>Prevotellaceae</taxon>
        <taxon>Segatella</taxon>
    </lineage>
</organism>
<dbReference type="Proteomes" id="UP000285236">
    <property type="component" value="Unassembled WGS sequence"/>
</dbReference>
<dbReference type="AlphaFoldDB" id="A0AA92TPD3"/>
<evidence type="ECO:0000313" key="2">
    <source>
        <dbReference type="Proteomes" id="UP000285236"/>
    </source>
</evidence>
<sequence>MEEKKETIYRFNGDEALQKASPGKAFYLVTEDVASGKSKKVFMPILVLDVHISGGPERFYIHAFICKKTKNAYLGLKYEITAEEYQKFQQYKGDKRRINLLLKASGGSLVVKKNAATVIKGIRMTAELADELTANAAKCNMSFSDYCRTLLQGKTPAVALTPDEMEVMKNIVQYRTDVMKFAGAYFKVLRGVPNSERPNYIVAGESFAFWRTYIQKGLKCLDRLIDKCK</sequence>